<dbReference type="OrthoDB" id="9779233at2"/>
<dbReference type="STRING" id="65393.PCC7424_0745"/>
<dbReference type="InterPro" id="IPR010721">
    <property type="entry name" value="UstE-like"/>
</dbReference>
<feature type="transmembrane region" description="Helical" evidence="1">
    <location>
        <begin position="92"/>
        <end position="112"/>
    </location>
</feature>
<evidence type="ECO:0000313" key="2">
    <source>
        <dbReference type="EMBL" id="ACK69201.1"/>
    </source>
</evidence>
<sequence length="217" mass="24773">MKSKHSINLHKGLTFVFILALMAIYQNYSIGAWVYLSLHGTYGLLWLLKDQLYPDKKWEQEIPIGLGIITFFILSLYWVAPFILISSGSEPAPPLIAAAISLNLMGVFLHYVSDAQKYYTLKYKPGLITEGFFARSRNPNYLGEIFIYTSFAMLAQHWLPFLILGLLIAVVFIPNMIKKDKSLSRYSEFENYLGISGLLFPKLWSTNSKNLIESSKQ</sequence>
<dbReference type="HOGENOM" id="CLU_094025_0_0_3"/>
<evidence type="ECO:0000313" key="3">
    <source>
        <dbReference type="Proteomes" id="UP000002384"/>
    </source>
</evidence>
<dbReference type="Pfam" id="PF06966">
    <property type="entry name" value="DUF1295"/>
    <property type="match status" value="1"/>
</dbReference>
<dbReference type="RefSeq" id="WP_012598148.1">
    <property type="nucleotide sequence ID" value="NC_011729.1"/>
</dbReference>
<feature type="transmembrane region" description="Helical" evidence="1">
    <location>
        <begin position="62"/>
        <end position="85"/>
    </location>
</feature>
<dbReference type="EMBL" id="CP001291">
    <property type="protein sequence ID" value="ACK69201.1"/>
    <property type="molecule type" value="Genomic_DNA"/>
</dbReference>
<dbReference type="eggNOG" id="COG3752">
    <property type="taxonomic scope" value="Bacteria"/>
</dbReference>
<feature type="transmembrane region" description="Helical" evidence="1">
    <location>
        <begin position="158"/>
        <end position="177"/>
    </location>
</feature>
<evidence type="ECO:0000256" key="1">
    <source>
        <dbReference type="SAM" id="Phobius"/>
    </source>
</evidence>
<proteinExistence type="predicted"/>
<feature type="transmembrane region" description="Helical" evidence="1">
    <location>
        <begin position="12"/>
        <end position="36"/>
    </location>
</feature>
<dbReference type="KEGG" id="cyc:PCC7424_0745"/>
<organism evidence="2 3">
    <name type="scientific">Gloeothece citriformis (strain PCC 7424)</name>
    <name type="common">Cyanothece sp. (strain PCC 7424)</name>
    <dbReference type="NCBI Taxonomy" id="65393"/>
    <lineage>
        <taxon>Bacteria</taxon>
        <taxon>Bacillati</taxon>
        <taxon>Cyanobacteriota</taxon>
        <taxon>Cyanophyceae</taxon>
        <taxon>Oscillatoriophycideae</taxon>
        <taxon>Chroococcales</taxon>
        <taxon>Aphanothecaceae</taxon>
        <taxon>Gloeothece</taxon>
        <taxon>Gloeothece citriformis</taxon>
    </lineage>
</organism>
<dbReference type="Gene3D" id="1.20.120.1630">
    <property type="match status" value="1"/>
</dbReference>
<gene>
    <name evidence="2" type="ordered locus">PCC7424_0745</name>
</gene>
<reference evidence="3" key="1">
    <citation type="journal article" date="2011" name="MBio">
        <title>Novel metabolic attributes of the genus Cyanothece, comprising a group of unicellular nitrogen-fixing Cyanobacteria.</title>
        <authorList>
            <person name="Bandyopadhyay A."/>
            <person name="Elvitigala T."/>
            <person name="Welsh E."/>
            <person name="Stockel J."/>
            <person name="Liberton M."/>
            <person name="Min H."/>
            <person name="Sherman L.A."/>
            <person name="Pakrasi H.B."/>
        </authorList>
    </citation>
    <scope>NUCLEOTIDE SEQUENCE [LARGE SCALE GENOMIC DNA]</scope>
    <source>
        <strain evidence="3">PCC 7424</strain>
    </source>
</reference>
<protein>
    <submittedName>
        <fullName evidence="2">Uncharacterized protein</fullName>
    </submittedName>
</protein>
<name>B7KG08_GLOC7</name>
<dbReference type="PROSITE" id="PS50244">
    <property type="entry name" value="S5A_REDUCTASE"/>
    <property type="match status" value="1"/>
</dbReference>
<keyword evidence="1" id="KW-0472">Membrane</keyword>
<accession>B7KG08</accession>
<keyword evidence="1" id="KW-0812">Transmembrane</keyword>
<keyword evidence="1" id="KW-1133">Transmembrane helix</keyword>
<dbReference type="Proteomes" id="UP000002384">
    <property type="component" value="Chromosome"/>
</dbReference>
<dbReference type="PANTHER" id="PTHR32251">
    <property type="entry name" value="3-OXO-5-ALPHA-STEROID 4-DEHYDROGENASE"/>
    <property type="match status" value="1"/>
</dbReference>
<dbReference type="GO" id="GO:0016020">
    <property type="term" value="C:membrane"/>
    <property type="evidence" value="ECO:0007669"/>
    <property type="project" value="TreeGrafter"/>
</dbReference>
<keyword evidence="3" id="KW-1185">Reference proteome</keyword>
<dbReference type="AlphaFoldDB" id="B7KG08"/>
<dbReference type="PANTHER" id="PTHR32251:SF33">
    <property type="entry name" value="STEROID 5-ALPHA REDUCTASE C-TERMINAL DOMAIN-CONTAINING PROTEIN"/>
    <property type="match status" value="1"/>
</dbReference>